<dbReference type="STRING" id="702114.A1355_19920"/>
<reference evidence="2" key="1">
    <citation type="submission" date="2016-03" db="EMBL/GenBank/DDBJ databases">
        <authorList>
            <person name="Heylen K."/>
            <person name="De Vos P."/>
            <person name="Vekeman B."/>
        </authorList>
    </citation>
    <scope>NUCLEOTIDE SEQUENCE [LARGE SCALE GENOMIC DNA]</scope>
    <source>
        <strain evidence="2">R-45383</strain>
    </source>
</reference>
<evidence type="ECO:0008006" key="3">
    <source>
        <dbReference type="Google" id="ProtNLM"/>
    </source>
</evidence>
<dbReference type="EMBL" id="LUUK01000040">
    <property type="protein sequence ID" value="OAI25177.1"/>
    <property type="molecule type" value="Genomic_DNA"/>
</dbReference>
<accession>A0A177P4D8</accession>
<name>A0A177P4D8_9GAMM</name>
<evidence type="ECO:0000313" key="2">
    <source>
        <dbReference type="Proteomes" id="UP000077628"/>
    </source>
</evidence>
<dbReference type="RefSeq" id="WP_064025179.1">
    <property type="nucleotide sequence ID" value="NZ_LUUK01000040.1"/>
</dbReference>
<dbReference type="OrthoDB" id="6396928at2"/>
<dbReference type="InterPro" id="IPR032787">
    <property type="entry name" value="Prok-E2_D"/>
</dbReference>
<protein>
    <recommendedName>
        <fullName evidence="3">PRTRC system protein B</fullName>
    </recommendedName>
</protein>
<keyword evidence="2" id="KW-1185">Reference proteome</keyword>
<comment type="caution">
    <text evidence="1">The sequence shown here is derived from an EMBL/GenBank/DDBJ whole genome shotgun (WGS) entry which is preliminary data.</text>
</comment>
<dbReference type="NCBIfam" id="TIGR03737">
    <property type="entry name" value="PRTRC_B"/>
    <property type="match status" value="1"/>
</dbReference>
<evidence type="ECO:0000313" key="1">
    <source>
        <dbReference type="EMBL" id="OAI25177.1"/>
    </source>
</evidence>
<organism evidence="1 2">
    <name type="scientific">Methylomonas koyamae</name>
    <dbReference type="NCBI Taxonomy" id="702114"/>
    <lineage>
        <taxon>Bacteria</taxon>
        <taxon>Pseudomonadati</taxon>
        <taxon>Pseudomonadota</taxon>
        <taxon>Gammaproteobacteria</taxon>
        <taxon>Methylococcales</taxon>
        <taxon>Methylococcaceae</taxon>
        <taxon>Methylomonas</taxon>
    </lineage>
</organism>
<dbReference type="Pfam" id="PF14460">
    <property type="entry name" value="Prok-E2_D"/>
    <property type="match status" value="1"/>
</dbReference>
<dbReference type="InterPro" id="IPR022280">
    <property type="entry name" value="PRTRC_protein-B"/>
</dbReference>
<sequence length="251" mass="26886">MPYVNFFQQQPPDFQPLHAILVHQARKASGYAGAAVLASLHDLTYNDNQACVVGAGRLLDKADIEQVLRSMADLTPTSVELLPKSVVSISDRHIAWTVAAGVRPMLFKPAGSPLVNLMVPWPGLLLVANRHQRLAVAAFGTRGRVHEKTKLYAAPLMNVSSQGAVCSGSATLPNGCDIGDLPAWEAVMFSTAFTHIGNPNTLLIGSAINPVDNQAHLAFWRNLANRNAAAFPKASLVEAGIGVKQFIQQHA</sequence>
<dbReference type="Proteomes" id="UP000077628">
    <property type="component" value="Unassembled WGS sequence"/>
</dbReference>
<gene>
    <name evidence="1" type="ORF">A1355_19920</name>
</gene>
<proteinExistence type="predicted"/>
<dbReference type="AlphaFoldDB" id="A0A177P4D8"/>